<dbReference type="GeneID" id="94687961"/>
<dbReference type="RefSeq" id="WP_080531454.1">
    <property type="nucleotide sequence ID" value="NZ_CP012331.1"/>
</dbReference>
<sequence>MSINGDLLRPACFCLGAILAMSGCADRAPSLDLAELDGNTAIARALDEADIPYTQTPSDEIRNLEVLLFGEKYQARDVLRSAFTIDWEAETARPNVYFHDIPLRAPSFLTDKDDTLYIVTSRIGNADGVKGEVAMGAFDDDQIMALKARFEDDYGPATASKEDFRGKVYFWRVPDGAVRLAIENECLCEPASRWSGDERPEGGRGGTLARYYDPELPSFHDDDYEY</sequence>
<evidence type="ECO:0000313" key="2">
    <source>
        <dbReference type="EMBL" id="MCE7510098.1"/>
    </source>
</evidence>
<dbReference type="EMBL" id="JAJVKT010000020">
    <property type="protein sequence ID" value="MCE7510098.1"/>
    <property type="molecule type" value="Genomic_DNA"/>
</dbReference>
<reference evidence="2" key="1">
    <citation type="submission" date="2022-01" db="EMBL/GenBank/DDBJ databases">
        <authorList>
            <person name="Karlyshev A.V."/>
            <person name="Jaspars M."/>
        </authorList>
    </citation>
    <scope>NUCLEOTIDE SEQUENCE</scope>
    <source>
        <strain evidence="2">AGSA3-2</strain>
    </source>
</reference>
<proteinExistence type="predicted"/>
<accession>A0A9Q3W8N9</accession>
<evidence type="ECO:0000313" key="3">
    <source>
        <dbReference type="Proteomes" id="UP001107961"/>
    </source>
</evidence>
<dbReference type="KEGG" id="axe:P40_16960"/>
<keyword evidence="3" id="KW-1185">Reference proteome</keyword>
<protein>
    <submittedName>
        <fullName evidence="2">Uncharacterized protein</fullName>
    </submittedName>
</protein>
<dbReference type="AlphaFoldDB" id="A0A9Q3W8N9"/>
<organism evidence="2 3">
    <name type="scientific">Alloalcanivorax xenomutans</name>
    <dbReference type="NCBI Taxonomy" id="1094342"/>
    <lineage>
        <taxon>Bacteria</taxon>
        <taxon>Pseudomonadati</taxon>
        <taxon>Pseudomonadota</taxon>
        <taxon>Gammaproteobacteria</taxon>
        <taxon>Oceanospirillales</taxon>
        <taxon>Alcanivoracaceae</taxon>
        <taxon>Alloalcanivorax</taxon>
    </lineage>
</organism>
<dbReference type="Proteomes" id="UP001107961">
    <property type="component" value="Unassembled WGS sequence"/>
</dbReference>
<feature type="region of interest" description="Disordered" evidence="1">
    <location>
        <begin position="192"/>
        <end position="226"/>
    </location>
</feature>
<evidence type="ECO:0000256" key="1">
    <source>
        <dbReference type="SAM" id="MobiDB-lite"/>
    </source>
</evidence>
<comment type="caution">
    <text evidence="2">The sequence shown here is derived from an EMBL/GenBank/DDBJ whole genome shotgun (WGS) entry which is preliminary data.</text>
</comment>
<name>A0A9Q3W8N9_9GAMM</name>
<gene>
    <name evidence="2" type="ORF">LZG35_15780</name>
</gene>